<evidence type="ECO:0000313" key="1">
    <source>
        <dbReference type="EMBL" id="PQA58604.1"/>
    </source>
</evidence>
<name>A0A2S7ILJ8_9BACT</name>
<evidence type="ECO:0000313" key="2">
    <source>
        <dbReference type="Proteomes" id="UP000239590"/>
    </source>
</evidence>
<gene>
    <name evidence="1" type="ORF">C5O19_02760</name>
</gene>
<dbReference type="EMBL" id="PTRA01000001">
    <property type="protein sequence ID" value="PQA58604.1"/>
    <property type="molecule type" value="Genomic_DNA"/>
</dbReference>
<proteinExistence type="predicted"/>
<dbReference type="AlphaFoldDB" id="A0A2S7ILJ8"/>
<keyword evidence="2" id="KW-1185">Reference proteome</keyword>
<sequence>MVINKSDTVRGYIDDKDWNESPTQISFKRDLKQNEEIITSDQALAFYIAAEKKLYESHRLRLLLVTNDIYAFVPDTYLEQTLFLENIYKDQTVSLFRGKSPNDHRERFFVQKKEVFQELINFKYNKIKEGQQYAVEVAEYKDQLTQLTADAPEFLISSPAYFANSLIRHLSLYNENLTGTKTLQKSIDRKIAVFVGVGVGVERLNSYDLNRKESYLTGGMTLRVNMPRNNQNAYIKLNYFLIPGMYYYNFFMAKGEPRMGKAWEAMVGSYLGRSKVQPFFSIGLGHYSIKPPKEIYTPAFSYTILQPSAGISYKKRLELEVAHFSRLFFKMREETPFFIPPRISLNYYLKIK</sequence>
<protein>
    <recommendedName>
        <fullName evidence="3">Outer membrane protein beta-barrel domain-containing protein</fullName>
    </recommendedName>
</protein>
<comment type="caution">
    <text evidence="1">The sequence shown here is derived from an EMBL/GenBank/DDBJ whole genome shotgun (WGS) entry which is preliminary data.</text>
</comment>
<accession>A0A2S7ILJ8</accession>
<dbReference type="Proteomes" id="UP000239590">
    <property type="component" value="Unassembled WGS sequence"/>
</dbReference>
<organism evidence="1 2">
    <name type="scientific">Siphonobacter curvatus</name>
    <dbReference type="NCBI Taxonomy" id="2094562"/>
    <lineage>
        <taxon>Bacteria</taxon>
        <taxon>Pseudomonadati</taxon>
        <taxon>Bacteroidota</taxon>
        <taxon>Cytophagia</taxon>
        <taxon>Cytophagales</taxon>
        <taxon>Cytophagaceae</taxon>
        <taxon>Siphonobacter</taxon>
    </lineage>
</organism>
<evidence type="ECO:0008006" key="3">
    <source>
        <dbReference type="Google" id="ProtNLM"/>
    </source>
</evidence>
<reference evidence="2" key="1">
    <citation type="submission" date="2018-02" db="EMBL/GenBank/DDBJ databases">
        <title>Genome sequencing of Solimonas sp. HR-BB.</title>
        <authorList>
            <person name="Lee Y."/>
            <person name="Jeon C.O."/>
        </authorList>
    </citation>
    <scope>NUCLEOTIDE SEQUENCE [LARGE SCALE GENOMIC DNA]</scope>
    <source>
        <strain evidence="2">HR-U</strain>
    </source>
</reference>